<dbReference type="InterPro" id="IPR023393">
    <property type="entry name" value="START-like_dom_sf"/>
</dbReference>
<sequence length="143" mass="15834">WLPVPPEAVFDVLSDGWLYASWVVGASQVRAVSPTWPKPGSKIHHSVGAWPLLINDRTEVVEADPPRRLVLRAHAWPAGAAIVELRFDRDGTGTLVSMREYPVAGPARLLGRLLGPILHIRNVESLKRLGYIAEGRIQRPQRA</sequence>
<dbReference type="EMBL" id="JYIK01000727">
    <property type="protein sequence ID" value="KWX09767.1"/>
    <property type="molecule type" value="Genomic_DNA"/>
</dbReference>
<gene>
    <name evidence="1" type="ORF">TR74_07625</name>
</gene>
<accession>A0A132NIN1</accession>
<dbReference type="Proteomes" id="UP000070598">
    <property type="component" value="Unassembled WGS sequence"/>
</dbReference>
<dbReference type="Pfam" id="PF10604">
    <property type="entry name" value="Polyketide_cyc2"/>
    <property type="match status" value="1"/>
</dbReference>
<protein>
    <submittedName>
        <fullName evidence="1">Polyketide cyclase</fullName>
    </submittedName>
</protein>
<dbReference type="CDD" id="cd07812">
    <property type="entry name" value="SRPBCC"/>
    <property type="match status" value="1"/>
</dbReference>
<comment type="caution">
    <text evidence="1">The sequence shown here is derived from an EMBL/GenBank/DDBJ whole genome shotgun (WGS) entry which is preliminary data.</text>
</comment>
<organism evidence="1 2">
    <name type="scientific">Carbonactinospora thermoautotrophica</name>
    <dbReference type="NCBI Taxonomy" id="1469144"/>
    <lineage>
        <taxon>Bacteria</taxon>
        <taxon>Bacillati</taxon>
        <taxon>Actinomycetota</taxon>
        <taxon>Actinomycetes</taxon>
        <taxon>Kitasatosporales</taxon>
        <taxon>Carbonactinosporaceae</taxon>
        <taxon>Carbonactinospora</taxon>
    </lineage>
</organism>
<name>A0A132NIN1_9ACTN</name>
<dbReference type="InterPro" id="IPR019587">
    <property type="entry name" value="Polyketide_cyclase/dehydratase"/>
</dbReference>
<reference evidence="2" key="1">
    <citation type="submission" date="2015-02" db="EMBL/GenBank/DDBJ databases">
        <title>Physiological reanalysis, assessment of diazotrophy, and genome sequences of multiple isolates of Streptomyces thermoautotrophicus.</title>
        <authorList>
            <person name="MacKellar D.C."/>
            <person name="Lieber L."/>
            <person name="Norman J."/>
            <person name="Bolger A."/>
            <person name="Tobin C."/>
            <person name="Murray J.W."/>
            <person name="Friesen M."/>
            <person name="Prell J."/>
        </authorList>
    </citation>
    <scope>NUCLEOTIDE SEQUENCE [LARGE SCALE GENOMIC DNA]</scope>
    <source>
        <strain evidence="2">UBT1</strain>
    </source>
</reference>
<dbReference type="AlphaFoldDB" id="A0A132NIN1"/>
<evidence type="ECO:0000313" key="2">
    <source>
        <dbReference type="Proteomes" id="UP000070598"/>
    </source>
</evidence>
<proteinExistence type="predicted"/>
<dbReference type="PATRIC" id="fig|1469144.9.peg.3978"/>
<dbReference type="Gene3D" id="3.30.530.20">
    <property type="match status" value="1"/>
</dbReference>
<feature type="non-terminal residue" evidence="1">
    <location>
        <position position="1"/>
    </location>
</feature>
<dbReference type="SUPFAM" id="SSF55961">
    <property type="entry name" value="Bet v1-like"/>
    <property type="match status" value="1"/>
</dbReference>
<dbReference type="RefSeq" id="WP_107248097.1">
    <property type="nucleotide sequence ID" value="NZ_JYIK01000727.1"/>
</dbReference>
<evidence type="ECO:0000313" key="1">
    <source>
        <dbReference type="EMBL" id="KWX09767.1"/>
    </source>
</evidence>